<evidence type="ECO:0000256" key="5">
    <source>
        <dbReference type="ARBA" id="ARBA00023242"/>
    </source>
</evidence>
<dbReference type="AlphaFoldDB" id="A0A8H3E057"/>
<keyword evidence="3" id="KW-0863">Zinc-finger</keyword>
<dbReference type="InterPro" id="IPR052035">
    <property type="entry name" value="ZnF_BED_domain_contain"/>
</dbReference>
<dbReference type="Proteomes" id="UP000663827">
    <property type="component" value="Unassembled WGS sequence"/>
</dbReference>
<dbReference type="SUPFAM" id="SSF53098">
    <property type="entry name" value="Ribonuclease H-like"/>
    <property type="match status" value="1"/>
</dbReference>
<proteinExistence type="predicted"/>
<name>A0A8H3E057_9AGAM</name>
<evidence type="ECO:0000313" key="6">
    <source>
        <dbReference type="EMBL" id="CAE7143516.1"/>
    </source>
</evidence>
<comment type="caution">
    <text evidence="6">The sequence shown here is derived from an EMBL/GenBank/DDBJ whole genome shotgun (WGS) entry which is preliminary data.</text>
</comment>
<dbReference type="PANTHER" id="PTHR46481:SF10">
    <property type="entry name" value="ZINC FINGER BED DOMAIN-CONTAINING PROTEIN 39"/>
    <property type="match status" value="1"/>
</dbReference>
<keyword evidence="4" id="KW-0862">Zinc</keyword>
<gene>
    <name evidence="6" type="ORF">RDB_LOCUS77396</name>
</gene>
<dbReference type="EMBL" id="CAJNJQ010001561">
    <property type="protein sequence ID" value="CAE7143516.1"/>
    <property type="molecule type" value="Genomic_DNA"/>
</dbReference>
<dbReference type="InterPro" id="IPR012337">
    <property type="entry name" value="RNaseH-like_sf"/>
</dbReference>
<dbReference type="GO" id="GO:0005634">
    <property type="term" value="C:nucleus"/>
    <property type="evidence" value="ECO:0007669"/>
    <property type="project" value="UniProtKB-SubCell"/>
</dbReference>
<keyword evidence="5" id="KW-0539">Nucleus</keyword>
<accession>A0A8H3E057</accession>
<keyword evidence="2" id="KW-0479">Metal-binding</keyword>
<evidence type="ECO:0000256" key="1">
    <source>
        <dbReference type="ARBA" id="ARBA00004123"/>
    </source>
</evidence>
<sequence>MKKHMKEKHSAIWTAADRFDKVMLGAQDNTEASFNIDEFYKKLARWIVTGNQPFTEIENKELRDMIIYLRPALGDHLIQSAALKERLFGHAEIMPITGSWVTLDWERQETLLDFVELRGAHSGENMADLIGKTLAELGIVNQVVALVSDSASNNGTLVRHLSNQLQRSSPNSRWDGTKGHIRCLAHVIHLAVMSLLRALHAVPESVNTRDFDYNDKDLTEETAEAVVADNNQESLESDDTDLADPLVNLHSGISKIRKITKIVRSSPQRMELFRTIAERIEDRNEQTTRAENQPYKKKVVKTLILDVVTRWNSMLLMLERGLEFREAIDLLTVHPQVKIYRPYGLTSDDWVSVSQACTWLKFFRDASLYISGEKYPTLSFSLQIYFILIQYVTRLEEDSAIMRSPVTLRGLKACKGKLVEYFDKSTYDSEYYYFAMVLDPRYKDTLFKANSDMIEELFSANWIADCANALVQTCQEFYSLSLDGSETESKPQRPEIVDFNSFSNAFRASVPQRTGRPFNSRSEHPWLLSVSYL</sequence>
<protein>
    <recommendedName>
        <fullName evidence="8">AC transposase</fullName>
    </recommendedName>
</protein>
<evidence type="ECO:0000256" key="2">
    <source>
        <dbReference type="ARBA" id="ARBA00022723"/>
    </source>
</evidence>
<evidence type="ECO:0000256" key="3">
    <source>
        <dbReference type="ARBA" id="ARBA00022771"/>
    </source>
</evidence>
<evidence type="ECO:0000256" key="4">
    <source>
        <dbReference type="ARBA" id="ARBA00022833"/>
    </source>
</evidence>
<evidence type="ECO:0000313" key="7">
    <source>
        <dbReference type="Proteomes" id="UP000663827"/>
    </source>
</evidence>
<evidence type="ECO:0008006" key="8">
    <source>
        <dbReference type="Google" id="ProtNLM"/>
    </source>
</evidence>
<reference evidence="6" key="1">
    <citation type="submission" date="2021-01" db="EMBL/GenBank/DDBJ databases">
        <authorList>
            <person name="Kaushik A."/>
        </authorList>
    </citation>
    <scope>NUCLEOTIDE SEQUENCE</scope>
    <source>
        <strain evidence="6">AG5</strain>
    </source>
</reference>
<dbReference type="GO" id="GO:0008270">
    <property type="term" value="F:zinc ion binding"/>
    <property type="evidence" value="ECO:0007669"/>
    <property type="project" value="UniProtKB-KW"/>
</dbReference>
<organism evidence="6 7">
    <name type="scientific">Rhizoctonia solani</name>
    <dbReference type="NCBI Taxonomy" id="456999"/>
    <lineage>
        <taxon>Eukaryota</taxon>
        <taxon>Fungi</taxon>
        <taxon>Dikarya</taxon>
        <taxon>Basidiomycota</taxon>
        <taxon>Agaricomycotina</taxon>
        <taxon>Agaricomycetes</taxon>
        <taxon>Cantharellales</taxon>
        <taxon>Ceratobasidiaceae</taxon>
        <taxon>Rhizoctonia</taxon>
    </lineage>
</organism>
<comment type="subcellular location">
    <subcellularLocation>
        <location evidence="1">Nucleus</location>
    </subcellularLocation>
</comment>
<dbReference type="PANTHER" id="PTHR46481">
    <property type="entry name" value="ZINC FINGER BED DOMAIN-CONTAINING PROTEIN 4"/>
    <property type="match status" value="1"/>
</dbReference>